<dbReference type="Proteomes" id="UP000590749">
    <property type="component" value="Unassembled WGS sequence"/>
</dbReference>
<evidence type="ECO:0000256" key="1">
    <source>
        <dbReference type="SAM" id="MobiDB-lite"/>
    </source>
</evidence>
<dbReference type="GO" id="GO:0004553">
    <property type="term" value="F:hydrolase activity, hydrolyzing O-glycosyl compounds"/>
    <property type="evidence" value="ECO:0007669"/>
    <property type="project" value="InterPro"/>
</dbReference>
<gene>
    <name evidence="3" type="ORF">FHR83_006569</name>
</gene>
<feature type="compositionally biased region" description="Low complexity" evidence="1">
    <location>
        <begin position="58"/>
        <end position="131"/>
    </location>
</feature>
<dbReference type="Gene3D" id="2.60.40.290">
    <property type="match status" value="1"/>
</dbReference>
<reference evidence="3 4" key="1">
    <citation type="submission" date="2020-08" db="EMBL/GenBank/DDBJ databases">
        <title>Genomic Encyclopedia of Type Strains, Phase III (KMG-III): the genomes of soil and plant-associated and newly described type strains.</title>
        <authorList>
            <person name="Whitman W."/>
        </authorList>
    </citation>
    <scope>NUCLEOTIDE SEQUENCE [LARGE SCALE GENOMIC DNA]</scope>
    <source>
        <strain evidence="3 4">CECT 3287</strain>
    </source>
</reference>
<evidence type="ECO:0000313" key="3">
    <source>
        <dbReference type="EMBL" id="MBB3098870.1"/>
    </source>
</evidence>
<dbReference type="InterPro" id="IPR012291">
    <property type="entry name" value="CBM2_carb-bd_dom_sf"/>
</dbReference>
<evidence type="ECO:0000259" key="2">
    <source>
        <dbReference type="PROSITE" id="PS51173"/>
    </source>
</evidence>
<dbReference type="GO" id="GO:0030247">
    <property type="term" value="F:polysaccharide binding"/>
    <property type="evidence" value="ECO:0007669"/>
    <property type="project" value="UniProtKB-UniRule"/>
</dbReference>
<comment type="caution">
    <text evidence="3">The sequence shown here is derived from an EMBL/GenBank/DDBJ whole genome shotgun (WGS) entry which is preliminary data.</text>
</comment>
<dbReference type="AlphaFoldDB" id="A0A7W5AMM4"/>
<dbReference type="GO" id="GO:0005975">
    <property type="term" value="P:carbohydrate metabolic process"/>
    <property type="evidence" value="ECO:0007669"/>
    <property type="project" value="InterPro"/>
</dbReference>
<dbReference type="InterPro" id="IPR001919">
    <property type="entry name" value="CBD2"/>
</dbReference>
<dbReference type="PROSITE" id="PS51173">
    <property type="entry name" value="CBM2"/>
    <property type="match status" value="1"/>
</dbReference>
<dbReference type="InterPro" id="IPR008965">
    <property type="entry name" value="CBM2/CBM3_carb-bd_dom_sf"/>
</dbReference>
<dbReference type="SMART" id="SM00637">
    <property type="entry name" value="CBD_II"/>
    <property type="match status" value="1"/>
</dbReference>
<protein>
    <recommendedName>
        <fullName evidence="2">CBM2 domain-containing protein</fullName>
    </recommendedName>
</protein>
<proteinExistence type="predicted"/>
<organism evidence="3 4">
    <name type="scientific">Actinoplanes campanulatus</name>
    <dbReference type="NCBI Taxonomy" id="113559"/>
    <lineage>
        <taxon>Bacteria</taxon>
        <taxon>Bacillati</taxon>
        <taxon>Actinomycetota</taxon>
        <taxon>Actinomycetes</taxon>
        <taxon>Micromonosporales</taxon>
        <taxon>Micromonosporaceae</taxon>
        <taxon>Actinoplanes</taxon>
    </lineage>
</organism>
<dbReference type="RefSeq" id="WP_183224947.1">
    <property type="nucleotide sequence ID" value="NZ_BMPW01000018.1"/>
</dbReference>
<sequence>MSKHAARQFILARSVLGLAAAVLLALVGWIAFRSGGSAEPGDPLLVLPTADLQAAEGSLPASSPTTESSPVSSAPSPSPSVSRSASASPSASLSLSLSPSPSRSPSTSAKPSPSKSTGRPSPSPSRTSSSPAAADLSVTYSTSASWRDGFIAALRVTNNGTSARDWTVTLSYPSGSGIELRGAWNATASISGNTVTLRGKSLAGGSSVSVGFQAEKDRNDLVKPVTCAIGGGSCRVS</sequence>
<dbReference type="SUPFAM" id="SSF49384">
    <property type="entry name" value="Carbohydrate-binding domain"/>
    <property type="match status" value="1"/>
</dbReference>
<feature type="region of interest" description="Disordered" evidence="1">
    <location>
        <begin position="56"/>
        <end position="134"/>
    </location>
</feature>
<keyword evidence="4" id="KW-1185">Reference proteome</keyword>
<accession>A0A7W5AMM4</accession>
<name>A0A7W5AMM4_9ACTN</name>
<dbReference type="Pfam" id="PF00553">
    <property type="entry name" value="CBM_2"/>
    <property type="match status" value="1"/>
</dbReference>
<feature type="domain" description="CBM2" evidence="2">
    <location>
        <begin position="129"/>
        <end position="237"/>
    </location>
</feature>
<evidence type="ECO:0000313" key="4">
    <source>
        <dbReference type="Proteomes" id="UP000590749"/>
    </source>
</evidence>
<dbReference type="EMBL" id="JACHXF010000016">
    <property type="protein sequence ID" value="MBB3098870.1"/>
    <property type="molecule type" value="Genomic_DNA"/>
</dbReference>